<evidence type="ECO:0000256" key="6">
    <source>
        <dbReference type="ARBA" id="ARBA00022723"/>
    </source>
</evidence>
<dbReference type="Gene3D" id="3.30.40.10">
    <property type="entry name" value="Zinc/RING finger domain, C3HC4 (zinc finger)"/>
    <property type="match status" value="1"/>
</dbReference>
<keyword evidence="11 15" id="KW-0175">Coiled coil</keyword>
<evidence type="ECO:0000256" key="9">
    <source>
        <dbReference type="ARBA" id="ARBA00022833"/>
    </source>
</evidence>
<dbReference type="HOGENOM" id="CLU_019713_2_0_1"/>
<feature type="region of interest" description="Disordered" evidence="17">
    <location>
        <begin position="1"/>
        <end position="57"/>
    </location>
</feature>
<comment type="function">
    <text evidence="13">E3 ubiquitin-protein ligase that mediates monoubiquitination of histone H2B to form H2BK123ub1. H2BK123ub1 gives a specific tag for epigenetic transcriptional activation and is also a prerequisite for H3K4me and H3K79me formation.</text>
</comment>
<keyword evidence="7 14" id="KW-0863">Zinc-finger</keyword>
<feature type="domain" description="RING-type" evidence="18">
    <location>
        <begin position="669"/>
        <end position="707"/>
    </location>
</feature>
<dbReference type="GO" id="GO:0061630">
    <property type="term" value="F:ubiquitin protein ligase activity"/>
    <property type="evidence" value="ECO:0007669"/>
    <property type="project" value="UniProtKB-EC"/>
</dbReference>
<dbReference type="OrthoDB" id="654191at2759"/>
<feature type="coiled-coil region" evidence="16">
    <location>
        <begin position="273"/>
        <end position="476"/>
    </location>
</feature>
<gene>
    <name evidence="19" type="ORF">PITC_021460</name>
</gene>
<evidence type="ECO:0000313" key="19">
    <source>
        <dbReference type="EMBL" id="KGO65945.1"/>
    </source>
</evidence>
<keyword evidence="5 15" id="KW-0808">Transferase</keyword>
<dbReference type="PhylomeDB" id="A0A0A2KNM3"/>
<dbReference type="STRING" id="40296.A0A0A2KNM3"/>
<keyword evidence="12 15" id="KW-0539">Nucleus</keyword>
<evidence type="ECO:0000259" key="18">
    <source>
        <dbReference type="PROSITE" id="PS50089"/>
    </source>
</evidence>
<dbReference type="AlphaFoldDB" id="A0A0A2KNM3"/>
<dbReference type="GO" id="GO:0016567">
    <property type="term" value="P:protein ubiquitination"/>
    <property type="evidence" value="ECO:0007669"/>
    <property type="project" value="UniProtKB-UniRule"/>
</dbReference>
<dbReference type="PANTHER" id="PTHR23163">
    <property type="entry name" value="RING FINGER PROTEIN-RELATED"/>
    <property type="match status" value="1"/>
</dbReference>
<dbReference type="UniPathway" id="UPA00143"/>
<evidence type="ECO:0000256" key="17">
    <source>
        <dbReference type="SAM" id="MobiDB-lite"/>
    </source>
</evidence>
<evidence type="ECO:0000256" key="3">
    <source>
        <dbReference type="ARBA" id="ARBA00004906"/>
    </source>
</evidence>
<name>A0A0A2KNM3_PENIT</name>
<keyword evidence="8 15" id="KW-0833">Ubl conjugation pathway</keyword>
<dbReference type="SMART" id="SM00184">
    <property type="entry name" value="RING"/>
    <property type="match status" value="1"/>
</dbReference>
<dbReference type="EMBL" id="JQGA01001456">
    <property type="protein sequence ID" value="KGO65945.1"/>
    <property type="molecule type" value="Genomic_DNA"/>
</dbReference>
<evidence type="ECO:0000256" key="12">
    <source>
        <dbReference type="ARBA" id="ARBA00023242"/>
    </source>
</evidence>
<dbReference type="Pfam" id="PF13923">
    <property type="entry name" value="zf-C3HC4_2"/>
    <property type="match status" value="1"/>
</dbReference>
<dbReference type="EC" id="2.3.2.27" evidence="15"/>
<evidence type="ECO:0000256" key="4">
    <source>
        <dbReference type="ARBA" id="ARBA00005555"/>
    </source>
</evidence>
<dbReference type="OMA" id="YRQMQEY"/>
<keyword evidence="19" id="KW-0436">Ligase</keyword>
<evidence type="ECO:0000256" key="15">
    <source>
        <dbReference type="RuleBase" id="RU365038"/>
    </source>
</evidence>
<evidence type="ECO:0000313" key="20">
    <source>
        <dbReference type="Proteomes" id="UP000030104"/>
    </source>
</evidence>
<evidence type="ECO:0000256" key="13">
    <source>
        <dbReference type="ARBA" id="ARBA00059679"/>
    </source>
</evidence>
<comment type="caution">
    <text evidence="19">The sequence shown here is derived from an EMBL/GenBank/DDBJ whole genome shotgun (WGS) entry which is preliminary data.</text>
</comment>
<dbReference type="GO" id="GO:0008270">
    <property type="term" value="F:zinc ion binding"/>
    <property type="evidence" value="ECO:0007669"/>
    <property type="project" value="UniProtKB-KW"/>
</dbReference>
<proteinExistence type="inferred from homology"/>
<dbReference type="InterPro" id="IPR013956">
    <property type="entry name" value="E3_ubiquit_lig_Bre1"/>
</dbReference>
<dbReference type="GO" id="GO:0006325">
    <property type="term" value="P:chromatin organization"/>
    <property type="evidence" value="ECO:0007669"/>
    <property type="project" value="UniProtKB-KW"/>
</dbReference>
<dbReference type="Pfam" id="PF26095">
    <property type="entry name" value="CC_Bre1"/>
    <property type="match status" value="1"/>
</dbReference>
<keyword evidence="10 15" id="KW-0156">Chromatin regulator</keyword>
<evidence type="ECO:0000256" key="8">
    <source>
        <dbReference type="ARBA" id="ARBA00022786"/>
    </source>
</evidence>
<accession>A0A0A2KNM3</accession>
<feature type="coiled-coil region" evidence="16">
    <location>
        <begin position="561"/>
        <end position="588"/>
    </location>
</feature>
<dbReference type="PANTHER" id="PTHR23163:SF0">
    <property type="entry name" value="E3 UBIQUITIN-PROTEIN LIGASE BRE1"/>
    <property type="match status" value="1"/>
</dbReference>
<evidence type="ECO:0000256" key="1">
    <source>
        <dbReference type="ARBA" id="ARBA00000900"/>
    </source>
</evidence>
<feature type="coiled-coil region" evidence="16">
    <location>
        <begin position="624"/>
        <end position="651"/>
    </location>
</feature>
<dbReference type="Pfam" id="PF08647">
    <property type="entry name" value="BRE1"/>
    <property type="match status" value="1"/>
</dbReference>
<dbReference type="CDD" id="cd16499">
    <property type="entry name" value="RING-HC_Bre1-like"/>
    <property type="match status" value="1"/>
</dbReference>
<dbReference type="GO" id="GO:0033503">
    <property type="term" value="C:HULC complex"/>
    <property type="evidence" value="ECO:0007669"/>
    <property type="project" value="TreeGrafter"/>
</dbReference>
<dbReference type="InterPro" id="IPR058643">
    <property type="entry name" value="BRE1-like_CC"/>
</dbReference>
<dbReference type="PROSITE" id="PS50089">
    <property type="entry name" value="ZF_RING_2"/>
    <property type="match status" value="1"/>
</dbReference>
<evidence type="ECO:0000256" key="5">
    <source>
        <dbReference type="ARBA" id="ARBA00022679"/>
    </source>
</evidence>
<keyword evidence="6 15" id="KW-0479">Metal-binding</keyword>
<comment type="catalytic activity">
    <reaction evidence="1 15">
        <text>S-ubiquitinyl-[E2 ubiquitin-conjugating enzyme]-L-cysteine + [acceptor protein]-L-lysine = [E2 ubiquitin-conjugating enzyme]-L-cysteine + N(6)-ubiquitinyl-[acceptor protein]-L-lysine.</text>
        <dbReference type="EC" id="2.3.2.27"/>
    </reaction>
</comment>
<feature type="region of interest" description="Disordered" evidence="17">
    <location>
        <begin position="233"/>
        <end position="268"/>
    </location>
</feature>
<organism evidence="19 20">
    <name type="scientific">Penicillium italicum</name>
    <name type="common">Blue mold</name>
    <dbReference type="NCBI Taxonomy" id="40296"/>
    <lineage>
        <taxon>Eukaryota</taxon>
        <taxon>Fungi</taxon>
        <taxon>Dikarya</taxon>
        <taxon>Ascomycota</taxon>
        <taxon>Pezizomycotina</taxon>
        <taxon>Eurotiomycetes</taxon>
        <taxon>Eurotiomycetidae</taxon>
        <taxon>Eurotiales</taxon>
        <taxon>Aspergillaceae</taxon>
        <taxon>Penicillium</taxon>
    </lineage>
</organism>
<dbReference type="InterPro" id="IPR001841">
    <property type="entry name" value="Znf_RING"/>
</dbReference>
<feature type="compositionally biased region" description="Basic and acidic residues" evidence="17">
    <location>
        <begin position="48"/>
        <end position="57"/>
    </location>
</feature>
<evidence type="ECO:0000256" key="11">
    <source>
        <dbReference type="ARBA" id="ARBA00023054"/>
    </source>
</evidence>
<dbReference type="GO" id="GO:0016874">
    <property type="term" value="F:ligase activity"/>
    <property type="evidence" value="ECO:0007669"/>
    <property type="project" value="UniProtKB-KW"/>
</dbReference>
<keyword evidence="9 15" id="KW-0862">Zinc</keyword>
<dbReference type="InterPro" id="IPR017907">
    <property type="entry name" value="Znf_RING_CS"/>
</dbReference>
<evidence type="ECO:0000256" key="16">
    <source>
        <dbReference type="SAM" id="Coils"/>
    </source>
</evidence>
<comment type="pathway">
    <text evidence="3 15">Protein modification; protein ubiquitination.</text>
</comment>
<dbReference type="Proteomes" id="UP000030104">
    <property type="component" value="Unassembled WGS sequence"/>
</dbReference>
<protein>
    <recommendedName>
        <fullName evidence="15">E3 ubiquitin protein ligase</fullName>
        <ecNumber evidence="15">2.3.2.27</ecNumber>
    </recommendedName>
</protein>
<dbReference type="PROSITE" id="PS00518">
    <property type="entry name" value="ZF_RING_1"/>
    <property type="match status" value="1"/>
</dbReference>
<dbReference type="InterPro" id="IPR013083">
    <property type="entry name" value="Znf_RING/FYVE/PHD"/>
</dbReference>
<dbReference type="GO" id="GO:0005634">
    <property type="term" value="C:nucleus"/>
    <property type="evidence" value="ECO:0007669"/>
    <property type="project" value="UniProtKB-SubCell"/>
</dbReference>
<dbReference type="SUPFAM" id="SSF57850">
    <property type="entry name" value="RING/U-box"/>
    <property type="match status" value="1"/>
</dbReference>
<evidence type="ECO:0000256" key="14">
    <source>
        <dbReference type="PROSITE-ProRule" id="PRU00175"/>
    </source>
</evidence>
<feature type="coiled-coil region" evidence="16">
    <location>
        <begin position="65"/>
        <end position="92"/>
    </location>
</feature>
<evidence type="ECO:0000256" key="10">
    <source>
        <dbReference type="ARBA" id="ARBA00022853"/>
    </source>
</evidence>
<sequence length="721" mass="81130">MPAVEPPIASSEPGLVKMEDRKRPAADSNDSAPPLKKQATSVNGGSKPHPDADMPWKDDLERFQKEAILRQMQEYKREKSSLESRLSQMSKAATFHNDHLRIIDLWFKQLIDEVKLLLGSSQAKGQENTFKSSLQFEDVEEFETHLKSRSEDIRAIISQVQSKSKDAPAEVSEVQSRLAKKLAEEKVTIAELEKTLAEKQQLEESLEEASLRYLVAEKKLDRAKSLTVAKLEKQQSMGIQRPGETAQSKREESSPANGGTSAGDRNPELEEANSRLTAISEKQKEQVQKLEAENASLLGQLTEIKVKSSKFTDDDYAHTDLFKHLRSQHDDVVKRINHLEATNVQLREEAEKYRSERTAYKIQVEDETQSTIAEKEAQLMRAETDLARIRNARDELLADQQMRKAAQDQKKTSSLKLQELADAREARITALESESQRLRLQIEGSKSDDNINDMPLEELRAKYSSLERQYSMLNTELTSMQTAYTKFATLASQKVTDFGAMEERVARLTAEKSKADQKFFAAMKSKEARDVEVRTLRMQSSKTSDIVAQLKESEAATRSLVSNMDKQASETKEALNAALNKHRAIQQQLTESNILMEGLKNQVAELKGLSVSKDSTLGSTTSALRQAETEVAGLKQSLSDTKKSLDNWKNKSLGNSSSEYEMLRTLALCTVCRRNFKNTAIKTCGHVFCKDCVEERLTSRSRKCPNCGKSFGSNDHMHITL</sequence>
<comment type="similarity">
    <text evidence="4 15">Belongs to the BRE1 family.</text>
</comment>
<feature type="coiled-coil region" evidence="16">
    <location>
        <begin position="175"/>
        <end position="226"/>
    </location>
</feature>
<keyword evidence="20" id="KW-1185">Reference proteome</keyword>
<reference evidence="19 20" key="1">
    <citation type="journal article" date="2015" name="Mol. Plant Microbe Interact.">
        <title>Genome, transcriptome, and functional analyses of Penicillium expansum provide new insights into secondary metabolism and pathogenicity.</title>
        <authorList>
            <person name="Ballester A.R."/>
            <person name="Marcet-Houben M."/>
            <person name="Levin E."/>
            <person name="Sela N."/>
            <person name="Selma-Lazaro C."/>
            <person name="Carmona L."/>
            <person name="Wisniewski M."/>
            <person name="Droby S."/>
            <person name="Gonzalez-Candelas L."/>
            <person name="Gabaldon T."/>
        </authorList>
    </citation>
    <scope>NUCLEOTIDE SEQUENCE [LARGE SCALE GENOMIC DNA]</scope>
    <source>
        <strain evidence="19 20">PHI-1</strain>
    </source>
</reference>
<comment type="subcellular location">
    <subcellularLocation>
        <location evidence="2 15">Nucleus</location>
    </subcellularLocation>
</comment>
<evidence type="ECO:0000256" key="2">
    <source>
        <dbReference type="ARBA" id="ARBA00004123"/>
    </source>
</evidence>
<evidence type="ECO:0000256" key="7">
    <source>
        <dbReference type="ARBA" id="ARBA00022771"/>
    </source>
</evidence>